<reference evidence="2 3" key="1">
    <citation type="submission" date="2023-06" db="EMBL/GenBank/DDBJ databases">
        <title>Cellulomonas sp. MW9 Whole genome sequence.</title>
        <authorList>
            <person name="Park S."/>
        </authorList>
    </citation>
    <scope>NUCLEOTIDE SEQUENCE [LARGE SCALE GENOMIC DNA]</scope>
    <source>
        <strain evidence="2 3">MW9</strain>
    </source>
</reference>
<protein>
    <recommendedName>
        <fullName evidence="4">Pyrroloquinoline-quinone binding quinoprotein</fullName>
    </recommendedName>
</protein>
<evidence type="ECO:0000313" key="3">
    <source>
        <dbReference type="Proteomes" id="UP001321453"/>
    </source>
</evidence>
<accession>A0ABT7S932</accession>
<organism evidence="2 3">
    <name type="scientific">Cellulomonas edaphi</name>
    <dbReference type="NCBI Taxonomy" id="3053468"/>
    <lineage>
        <taxon>Bacteria</taxon>
        <taxon>Bacillati</taxon>
        <taxon>Actinomycetota</taxon>
        <taxon>Actinomycetes</taxon>
        <taxon>Micrococcales</taxon>
        <taxon>Cellulomonadaceae</taxon>
        <taxon>Cellulomonas</taxon>
    </lineage>
</organism>
<name>A0ABT7S932_9CELL</name>
<keyword evidence="1" id="KW-1133">Transmembrane helix</keyword>
<feature type="transmembrane region" description="Helical" evidence="1">
    <location>
        <begin position="81"/>
        <end position="100"/>
    </location>
</feature>
<keyword evidence="3" id="KW-1185">Reference proteome</keyword>
<comment type="caution">
    <text evidence="2">The sequence shown here is derived from an EMBL/GenBank/DDBJ whole genome shotgun (WGS) entry which is preliminary data.</text>
</comment>
<evidence type="ECO:0008006" key="4">
    <source>
        <dbReference type="Google" id="ProtNLM"/>
    </source>
</evidence>
<sequence length="519" mass="53619">MSEQDGAVRARPGWRPLAVGAGLLALGCVLCLASVSSWPAEHEPSPALWIGGVLVAAAGAGLLVVWLASARRTAPVRDRDIAVAVVVAGALAVGAVWVPWQAARPHAEGVLWSRPWSDDVHDAFPVGRSIVVVGRDSVRVLDRATGEQTARIATGAAGPRTVEDAGSGHVVIATPTGVASYSLPAGTRDWVRPSAADGSQVPVAARDGVVVLARWSSDDDGTMVHRVVALDEAGRELWARDARALSAVVGGGASAQVTARGLPAVVPLDLGSATQLADVRSGAVLETRPTSESRPLALAGDAVLWSTPARDVGACTFSLSRGGVPSWQRAGDCAASLDWVGTDRAVYTRAGAGEDDEAVVIELDDGSMCPLPGAGVRERSSRDWFAQTVSDDVVLDPTGGARVVATDPPATRWLWSVGGSPAVVRDAGEPLGPGSAAVLTDVGGLNPWFDRDAREDRADVTVMDSRTGERTGHYGAGAVLSAYATGPAQSLAVVEERVHAASRGGERQDRTRLVLLGRP</sequence>
<evidence type="ECO:0000256" key="1">
    <source>
        <dbReference type="SAM" id="Phobius"/>
    </source>
</evidence>
<dbReference type="RefSeq" id="WP_289447564.1">
    <property type="nucleotide sequence ID" value="NZ_JAUCGR010000003.1"/>
</dbReference>
<proteinExistence type="predicted"/>
<keyword evidence="1" id="KW-0472">Membrane</keyword>
<gene>
    <name evidence="2" type="ORF">QRT05_12300</name>
</gene>
<dbReference type="Proteomes" id="UP001321453">
    <property type="component" value="Unassembled WGS sequence"/>
</dbReference>
<evidence type="ECO:0000313" key="2">
    <source>
        <dbReference type="EMBL" id="MDM7832118.1"/>
    </source>
</evidence>
<keyword evidence="1" id="KW-0812">Transmembrane</keyword>
<dbReference type="EMBL" id="JAUCGR010000003">
    <property type="protein sequence ID" value="MDM7832118.1"/>
    <property type="molecule type" value="Genomic_DNA"/>
</dbReference>
<feature type="transmembrane region" description="Helical" evidence="1">
    <location>
        <begin position="47"/>
        <end position="69"/>
    </location>
</feature>